<keyword evidence="2" id="KW-1185">Reference proteome</keyword>
<reference evidence="1 2" key="1">
    <citation type="submission" date="2015-04" db="EMBL/GenBank/DDBJ databases">
        <authorList>
            <person name="Syromyatnikov M.Y."/>
            <person name="Popov V.N."/>
        </authorList>
    </citation>
    <scope>NUCLEOTIDE SEQUENCE [LARGE SCALE GENOMIC DNA]</scope>
</reference>
<organism evidence="1 2">
    <name type="scientific">Clunio marinus</name>
    <dbReference type="NCBI Taxonomy" id="568069"/>
    <lineage>
        <taxon>Eukaryota</taxon>
        <taxon>Metazoa</taxon>
        <taxon>Ecdysozoa</taxon>
        <taxon>Arthropoda</taxon>
        <taxon>Hexapoda</taxon>
        <taxon>Insecta</taxon>
        <taxon>Pterygota</taxon>
        <taxon>Neoptera</taxon>
        <taxon>Endopterygota</taxon>
        <taxon>Diptera</taxon>
        <taxon>Nematocera</taxon>
        <taxon>Chironomoidea</taxon>
        <taxon>Chironomidae</taxon>
        <taxon>Clunio</taxon>
    </lineage>
</organism>
<name>A0A1J1HLS3_9DIPT</name>
<sequence length="459" mass="54045">MLKFMGAKRKERDKIRKSEEGDKKWWKFGNKSKIKPMRQLDIQHNVKLNNNYELESESYDMNKYYDRDNNHYRRHHYDDNFLLRNDQLIASESTRDSLESSEISSDAFSNSFRPNYNNFNNITQHIQNNNNKITIIIKHNEDAPVKPHMAPHVIYIQPAATSQPNLQYKHVNQSNTDIELPQAYNSLDDLDSEEHYQFYGERAIDVPDDFKRDSYLVLNFNNTANKKLKRRICTPTRNLLPFQDLDYTLPNQTDYRRNFNHKVIDNQTNQRHQQTVEKLTQQHSTPSNKILSQKAPVIEPKNTKTFATQKKLLNEYYNWDVVFPSTTIHRNSILYRDAAQNESFRKKLKIMSDKMMTMGGRGQLGNDFGGSTKELSPRKVNSNTLLNDSKLARSEISLEFIKNERSSGKLSSSLINLITMPFSWRSRQVTNKSEINKDKKKPNMLMNLFKKRRVMCNEK</sequence>
<evidence type="ECO:0000313" key="1">
    <source>
        <dbReference type="EMBL" id="CRK88356.1"/>
    </source>
</evidence>
<dbReference type="Proteomes" id="UP000183832">
    <property type="component" value="Unassembled WGS sequence"/>
</dbReference>
<dbReference type="OrthoDB" id="10536388at2759"/>
<protein>
    <submittedName>
        <fullName evidence="1">CLUMA_CG002133, isoform A</fullName>
    </submittedName>
</protein>
<dbReference type="AlphaFoldDB" id="A0A1J1HLS3"/>
<accession>A0A1J1HLS3</accession>
<evidence type="ECO:0000313" key="2">
    <source>
        <dbReference type="Proteomes" id="UP000183832"/>
    </source>
</evidence>
<proteinExistence type="predicted"/>
<gene>
    <name evidence="1" type="ORF">CLUMA_CG002133</name>
</gene>
<dbReference type="EMBL" id="CVRI01000006">
    <property type="protein sequence ID" value="CRK88356.1"/>
    <property type="molecule type" value="Genomic_DNA"/>
</dbReference>